<dbReference type="EMBL" id="FOOX01000007">
    <property type="protein sequence ID" value="SFG66054.1"/>
    <property type="molecule type" value="Genomic_DNA"/>
</dbReference>
<dbReference type="PANTHER" id="PTHR22911">
    <property type="entry name" value="ACYL-MALONYL CONDENSING ENZYME-RELATED"/>
    <property type="match status" value="1"/>
</dbReference>
<feature type="transmembrane region" description="Helical" evidence="8">
    <location>
        <begin position="218"/>
        <end position="237"/>
    </location>
</feature>
<comment type="subcellular location">
    <subcellularLocation>
        <location evidence="1">Cell membrane</location>
        <topology evidence="1">Multi-pass membrane protein</topology>
    </subcellularLocation>
</comment>
<evidence type="ECO:0000256" key="7">
    <source>
        <dbReference type="ARBA" id="ARBA00023136"/>
    </source>
</evidence>
<evidence type="ECO:0000256" key="1">
    <source>
        <dbReference type="ARBA" id="ARBA00004651"/>
    </source>
</evidence>
<evidence type="ECO:0000256" key="5">
    <source>
        <dbReference type="ARBA" id="ARBA00022692"/>
    </source>
</evidence>
<feature type="transmembrane region" description="Helical" evidence="8">
    <location>
        <begin position="12"/>
        <end position="30"/>
    </location>
</feature>
<proteinExistence type="inferred from homology"/>
<dbReference type="InterPro" id="IPR000620">
    <property type="entry name" value="EamA_dom"/>
</dbReference>
<organism evidence="10 11">
    <name type="scientific">Desulfotruncus arcticus DSM 17038</name>
    <dbReference type="NCBI Taxonomy" id="1121424"/>
    <lineage>
        <taxon>Bacteria</taxon>
        <taxon>Bacillati</taxon>
        <taxon>Bacillota</taxon>
        <taxon>Clostridia</taxon>
        <taxon>Eubacteriales</taxon>
        <taxon>Desulfallaceae</taxon>
        <taxon>Desulfotruncus</taxon>
    </lineage>
</organism>
<comment type="similarity">
    <text evidence="2">Belongs to the EamA transporter family.</text>
</comment>
<evidence type="ECO:0000313" key="11">
    <source>
        <dbReference type="Proteomes" id="UP000199337"/>
    </source>
</evidence>
<dbReference type="RefSeq" id="WP_092471534.1">
    <property type="nucleotide sequence ID" value="NZ_FOOX01000007.1"/>
</dbReference>
<keyword evidence="11" id="KW-1185">Reference proteome</keyword>
<feature type="transmembrane region" description="Helical" evidence="8">
    <location>
        <begin position="42"/>
        <end position="59"/>
    </location>
</feature>
<feature type="transmembrane region" description="Helical" evidence="8">
    <location>
        <begin position="274"/>
        <end position="292"/>
    </location>
</feature>
<keyword evidence="7 8" id="KW-0472">Membrane</keyword>
<feature type="transmembrane region" description="Helical" evidence="8">
    <location>
        <begin position="244"/>
        <end position="268"/>
    </location>
</feature>
<keyword evidence="6 8" id="KW-1133">Transmembrane helix</keyword>
<dbReference type="OrthoDB" id="369870at2"/>
<keyword evidence="4" id="KW-1003">Cell membrane</keyword>
<keyword evidence="5 8" id="KW-0812">Transmembrane</keyword>
<evidence type="ECO:0000256" key="6">
    <source>
        <dbReference type="ARBA" id="ARBA00022989"/>
    </source>
</evidence>
<dbReference type="SUPFAM" id="SSF103481">
    <property type="entry name" value="Multidrug resistance efflux transporter EmrE"/>
    <property type="match status" value="2"/>
</dbReference>
<dbReference type="PANTHER" id="PTHR22911:SF137">
    <property type="entry name" value="SOLUTE CARRIER FAMILY 35 MEMBER G2-RELATED"/>
    <property type="match status" value="1"/>
</dbReference>
<feature type="transmembrane region" description="Helical" evidence="8">
    <location>
        <begin position="111"/>
        <end position="128"/>
    </location>
</feature>
<feature type="transmembrane region" description="Helical" evidence="8">
    <location>
        <begin position="186"/>
        <end position="206"/>
    </location>
</feature>
<evidence type="ECO:0000256" key="4">
    <source>
        <dbReference type="ARBA" id="ARBA00022475"/>
    </source>
</evidence>
<evidence type="ECO:0000313" key="10">
    <source>
        <dbReference type="EMBL" id="SFG66054.1"/>
    </source>
</evidence>
<accession>A0A1I2TMB1</accession>
<feature type="domain" description="EamA" evidence="9">
    <location>
        <begin position="160"/>
        <end position="291"/>
    </location>
</feature>
<name>A0A1I2TMB1_9FIRM</name>
<protein>
    <submittedName>
        <fullName evidence="10">Chloramphenicol-sensitive protein RarD</fullName>
    </submittedName>
</protein>
<evidence type="ECO:0000256" key="2">
    <source>
        <dbReference type="ARBA" id="ARBA00007362"/>
    </source>
</evidence>
<dbReference type="STRING" id="341036.SAMN05660649_02336"/>
<dbReference type="Pfam" id="PF00892">
    <property type="entry name" value="EamA"/>
    <property type="match status" value="2"/>
</dbReference>
<gene>
    <name evidence="10" type="ORF">SAMN05660649_02336</name>
</gene>
<feature type="transmembrane region" description="Helical" evidence="8">
    <location>
        <begin position="80"/>
        <end position="99"/>
    </location>
</feature>
<dbReference type="InterPro" id="IPR037185">
    <property type="entry name" value="EmrE-like"/>
</dbReference>
<feature type="transmembrane region" description="Helical" evidence="8">
    <location>
        <begin position="133"/>
        <end position="150"/>
    </location>
</feature>
<reference evidence="11" key="1">
    <citation type="submission" date="2016-10" db="EMBL/GenBank/DDBJ databases">
        <authorList>
            <person name="Varghese N."/>
            <person name="Submissions S."/>
        </authorList>
    </citation>
    <scope>NUCLEOTIDE SEQUENCE [LARGE SCALE GENOMIC DNA]</scope>
    <source>
        <strain evidence="11">DSM 17038</strain>
    </source>
</reference>
<dbReference type="GO" id="GO:0005886">
    <property type="term" value="C:plasma membrane"/>
    <property type="evidence" value="ECO:0007669"/>
    <property type="project" value="UniProtKB-SubCell"/>
</dbReference>
<evidence type="ECO:0000256" key="3">
    <source>
        <dbReference type="ARBA" id="ARBA00022448"/>
    </source>
</evidence>
<evidence type="ECO:0000259" key="9">
    <source>
        <dbReference type="Pfam" id="PF00892"/>
    </source>
</evidence>
<feature type="domain" description="EamA" evidence="9">
    <location>
        <begin position="12"/>
        <end position="149"/>
    </location>
</feature>
<sequence length="317" mass="35650">MNTDRTNPQAVGVASAAGAYTLWGILPVYWKLIQQVPSQQILAHRFIWSFVFLLAIILFTRKTRIFLSEVHDIVHKPKELICVMLASILISVNWFTYIWAVNHNHVLETSLGYYINPLVSVMLGIIILKEKLSFWEAVSFLLAIIGVLNMTFHYGAFPWVALTLAFSFGFYGLFKKMIDIGAITGITLETLFITPIALTFVFYVQINGTGAFSFNTPIVAALLMGAGVVTAVPLILFANGAKRLPLSIVGFLQYIAPTITLFLGIFLYHEPFTSSRLTSFIFIWTALAIFSLSKTKWFSHVEPAFWKKKDSFDTLNN</sequence>
<keyword evidence="3" id="KW-0813">Transport</keyword>
<dbReference type="AlphaFoldDB" id="A0A1I2TMB1"/>
<feature type="transmembrane region" description="Helical" evidence="8">
    <location>
        <begin position="156"/>
        <end position="174"/>
    </location>
</feature>
<dbReference type="Proteomes" id="UP000199337">
    <property type="component" value="Unassembled WGS sequence"/>
</dbReference>
<dbReference type="InterPro" id="IPR004626">
    <property type="entry name" value="RarD"/>
</dbReference>
<dbReference type="NCBIfam" id="TIGR00688">
    <property type="entry name" value="rarD"/>
    <property type="match status" value="1"/>
</dbReference>
<evidence type="ECO:0000256" key="8">
    <source>
        <dbReference type="SAM" id="Phobius"/>
    </source>
</evidence>